<keyword evidence="2" id="KW-1185">Reference proteome</keyword>
<dbReference type="Proteomes" id="UP001237780">
    <property type="component" value="Unassembled WGS sequence"/>
</dbReference>
<evidence type="ECO:0000313" key="1">
    <source>
        <dbReference type="EMBL" id="MDQ0996825.1"/>
    </source>
</evidence>
<dbReference type="RefSeq" id="WP_307280031.1">
    <property type="nucleotide sequence ID" value="NZ_JAUSZT010000003.1"/>
</dbReference>
<name>A0ABU0S7W3_9HYPH</name>
<proteinExistence type="predicted"/>
<accession>A0ABU0S7W3</accession>
<gene>
    <name evidence="1" type="ORF">QFZ34_002007</name>
</gene>
<reference evidence="1 2" key="1">
    <citation type="submission" date="2023-07" db="EMBL/GenBank/DDBJ databases">
        <title>Comparative genomics of wheat-associated soil bacteria to identify genetic determinants of phenazine resistance.</title>
        <authorList>
            <person name="Mouncey N."/>
        </authorList>
    </citation>
    <scope>NUCLEOTIDE SEQUENCE [LARGE SCALE GENOMIC DNA]</scope>
    <source>
        <strain evidence="1 2">W4I11</strain>
    </source>
</reference>
<organism evidence="1 2">
    <name type="scientific">Phyllobacterium ifriqiyense</name>
    <dbReference type="NCBI Taxonomy" id="314238"/>
    <lineage>
        <taxon>Bacteria</taxon>
        <taxon>Pseudomonadati</taxon>
        <taxon>Pseudomonadota</taxon>
        <taxon>Alphaproteobacteria</taxon>
        <taxon>Hyphomicrobiales</taxon>
        <taxon>Phyllobacteriaceae</taxon>
        <taxon>Phyllobacterium</taxon>
    </lineage>
</organism>
<dbReference type="EMBL" id="JAUSZT010000003">
    <property type="protein sequence ID" value="MDQ0996825.1"/>
    <property type="molecule type" value="Genomic_DNA"/>
</dbReference>
<comment type="caution">
    <text evidence="1">The sequence shown here is derived from an EMBL/GenBank/DDBJ whole genome shotgun (WGS) entry which is preliminary data.</text>
</comment>
<sequence length="97" mass="11247">MDKFVEIILGRPDLHKPNAPFGQAQDEGGRLIAGSYILERRRLPVQFANLPHGELVEPRTNFKCSQIKNATRRFPRGWRIIQLDQIKRQIQPQRGAF</sequence>
<evidence type="ECO:0000313" key="2">
    <source>
        <dbReference type="Proteomes" id="UP001237780"/>
    </source>
</evidence>
<protein>
    <submittedName>
        <fullName evidence="1">Uncharacterized protein</fullName>
    </submittedName>
</protein>